<evidence type="ECO:0000313" key="8">
    <source>
        <dbReference type="Proteomes" id="UP000268162"/>
    </source>
</evidence>
<dbReference type="AlphaFoldDB" id="A0A4V1J3Z4"/>
<evidence type="ECO:0000256" key="2">
    <source>
        <dbReference type="ARBA" id="ARBA00029447"/>
    </source>
</evidence>
<comment type="similarity">
    <text evidence="2">Belongs to the methyl-accepting chemotaxis (MCP) protein family.</text>
</comment>
<dbReference type="CDD" id="cd06225">
    <property type="entry name" value="HAMP"/>
    <property type="match status" value="1"/>
</dbReference>
<keyword evidence="1" id="KW-0488">Methylation</keyword>
<dbReference type="Gene3D" id="1.10.287.950">
    <property type="entry name" value="Methyl-accepting chemotaxis protein"/>
    <property type="match status" value="1"/>
</dbReference>
<keyword evidence="4" id="KW-0812">Transmembrane</keyword>
<dbReference type="SMART" id="SM00283">
    <property type="entry name" value="MA"/>
    <property type="match status" value="1"/>
</dbReference>
<proteinExistence type="inferred from homology"/>
<dbReference type="InterPro" id="IPR003660">
    <property type="entry name" value="HAMP_dom"/>
</dbReference>
<dbReference type="SMART" id="SM00304">
    <property type="entry name" value="HAMP"/>
    <property type="match status" value="1"/>
</dbReference>
<feature type="domain" description="HAMP" evidence="6">
    <location>
        <begin position="206"/>
        <end position="258"/>
    </location>
</feature>
<dbReference type="GO" id="GO:0005886">
    <property type="term" value="C:plasma membrane"/>
    <property type="evidence" value="ECO:0007669"/>
    <property type="project" value="TreeGrafter"/>
</dbReference>
<dbReference type="InterPro" id="IPR004089">
    <property type="entry name" value="MCPsignal_dom"/>
</dbReference>
<dbReference type="PANTHER" id="PTHR43531">
    <property type="entry name" value="PROTEIN ICFG"/>
    <property type="match status" value="1"/>
</dbReference>
<dbReference type="Pfam" id="PF13609">
    <property type="entry name" value="Porin_4"/>
    <property type="match status" value="1"/>
</dbReference>
<feature type="transmembrane region" description="Helical" evidence="4">
    <location>
        <begin position="182"/>
        <end position="204"/>
    </location>
</feature>
<evidence type="ECO:0000259" key="6">
    <source>
        <dbReference type="PROSITE" id="PS50885"/>
    </source>
</evidence>
<dbReference type="Gene3D" id="2.40.160.10">
    <property type="entry name" value="Porin"/>
    <property type="match status" value="1"/>
</dbReference>
<evidence type="ECO:0000256" key="4">
    <source>
        <dbReference type="SAM" id="Phobius"/>
    </source>
</evidence>
<evidence type="ECO:0000256" key="1">
    <source>
        <dbReference type="ARBA" id="ARBA00022481"/>
    </source>
</evidence>
<dbReference type="InterPro" id="IPR033900">
    <property type="entry name" value="Gram_neg_porin_domain"/>
</dbReference>
<dbReference type="GO" id="GO:0007165">
    <property type="term" value="P:signal transduction"/>
    <property type="evidence" value="ECO:0007669"/>
    <property type="project" value="UniProtKB-KW"/>
</dbReference>
<dbReference type="PROSITE" id="PS50885">
    <property type="entry name" value="HAMP"/>
    <property type="match status" value="1"/>
</dbReference>
<dbReference type="GO" id="GO:0006935">
    <property type="term" value="P:chemotaxis"/>
    <property type="evidence" value="ECO:0007669"/>
    <property type="project" value="InterPro"/>
</dbReference>
<accession>A0A4V1J3Z4</accession>
<dbReference type="InterPro" id="IPR023614">
    <property type="entry name" value="Porin_dom_sf"/>
</dbReference>
<sequence>MKLSIKLPLAFGIALLLMFSGAIYGIASLNDSIVEYNTTVQARVADERAVTKMLVTFKTQVQEWKDTLLRGEDPVKLDKYWAAFLKGEQAVSDQAKALQDSLPPGKSRDLIKQFAAAHVAMGVGYRKGHDMFVAASFDPTVGDKVVAGVDREPARLLDEAAQEIAKESIAVSAKTAEAARTALVVSSALMLVAFGLGLAGAFIFSRTITKPLARAADVASAVSHGDLAKPFDSRGSDEIGQLLHALKQMQTNLANVVSEVRRNAEGVAAASSQIAAGNLNFSSRTEEQAASLEETAANIGELTSTVRRNSESAVQASSLAGHASDTAVRGGKVMNEVVQTMQGISESSAKVGEIIGVIDSIAFQTNILALNAAVEAARAGEQGRGFAVVAGEVRTLAQRSASAAKEIKGLISQSTERVEAGARLVHEAGTIIDDIVTSVHRVTQIVGEISAASAEQSTGIDQVNVAVGQIEEVTQQNAALVEEASAAAHAMAEQADSLRRAVAVFKLRDSAAPSQIPSVKQQLRLTVKKTLLAVTIAAGTVPAAAFAQSSNVTLYGIVDAGVSYQSHVNGGANGNGSVTALTSGGLSGSRWGIRGAEDLGNNLKGIFVLESGFDIDTGKSAQGSRLFGRQAYVGLQGDFGAVTLGRQQNALYDLFAAYDPMAVGPNYSLNSVDNQFNGRADNAVKYTGKFGGLTATGFYSFGRDSNSGLGGEVPGSFKVGKNYGAGVAYANGPLSVGVAYDQYQGSTIATSALDAKRAAIGASYAVGDAKVFAGYRWLRDEVTTGSARHDNLYWLGALYKLTPAFTLTGAAYYTNARTDSNSSWMFVLNADYALSKRTDAYALIGYVNNKGNATYGVTGTANTLPGQNQTGAMVGVRHRF</sequence>
<keyword evidence="8" id="KW-1185">Reference proteome</keyword>
<reference evidence="8" key="1">
    <citation type="journal article" date="2018" name="Nat. Microbiol.">
        <title>Leveraging single-cell genomics to expand the fungal tree of life.</title>
        <authorList>
            <person name="Ahrendt S.R."/>
            <person name="Quandt C.A."/>
            <person name="Ciobanu D."/>
            <person name="Clum A."/>
            <person name="Salamov A."/>
            <person name="Andreopoulos B."/>
            <person name="Cheng J.F."/>
            <person name="Woyke T."/>
            <person name="Pelin A."/>
            <person name="Henrissat B."/>
            <person name="Reynolds N.K."/>
            <person name="Benny G.L."/>
            <person name="Smith M.E."/>
            <person name="James T.Y."/>
            <person name="Grigoriev I.V."/>
        </authorList>
    </citation>
    <scope>NUCLEOTIDE SEQUENCE [LARGE SCALE GENOMIC DNA]</scope>
    <source>
        <strain evidence="8">RSA 468</strain>
    </source>
</reference>
<dbReference type="PANTHER" id="PTHR43531:SF14">
    <property type="entry name" value="METHYL-ACCEPTING CHEMOTAXIS PROTEIN I-RELATED"/>
    <property type="match status" value="1"/>
</dbReference>
<dbReference type="GO" id="GO:0015288">
    <property type="term" value="F:porin activity"/>
    <property type="evidence" value="ECO:0007669"/>
    <property type="project" value="InterPro"/>
</dbReference>
<dbReference type="PRINTS" id="PR00260">
    <property type="entry name" value="CHEMTRNSDUCR"/>
</dbReference>
<dbReference type="PROSITE" id="PS50111">
    <property type="entry name" value="CHEMOTAXIS_TRANSDUC_2"/>
    <property type="match status" value="1"/>
</dbReference>
<dbReference type="SUPFAM" id="SSF58104">
    <property type="entry name" value="Methyl-accepting chemotaxis protein (MCP) signaling domain"/>
    <property type="match status" value="1"/>
</dbReference>
<dbReference type="CDD" id="cd00342">
    <property type="entry name" value="gram_neg_porins"/>
    <property type="match status" value="1"/>
</dbReference>
<gene>
    <name evidence="7" type="ORF">BJ085DRAFT_32375</name>
</gene>
<dbReference type="Pfam" id="PF00015">
    <property type="entry name" value="MCPsignal"/>
    <property type="match status" value="1"/>
</dbReference>
<dbReference type="Pfam" id="PF00672">
    <property type="entry name" value="HAMP"/>
    <property type="match status" value="1"/>
</dbReference>
<keyword evidence="3" id="KW-0807">Transducer</keyword>
<evidence type="ECO:0000313" key="7">
    <source>
        <dbReference type="EMBL" id="RKP33769.1"/>
    </source>
</evidence>
<keyword evidence="4" id="KW-1133">Transmembrane helix</keyword>
<evidence type="ECO:0000259" key="5">
    <source>
        <dbReference type="PROSITE" id="PS50111"/>
    </source>
</evidence>
<name>A0A4V1J3Z4_9FUNG</name>
<evidence type="ECO:0008006" key="9">
    <source>
        <dbReference type="Google" id="ProtNLM"/>
    </source>
</evidence>
<organism evidence="7 8">
    <name type="scientific">Dimargaris cristalligena</name>
    <dbReference type="NCBI Taxonomy" id="215637"/>
    <lineage>
        <taxon>Eukaryota</taxon>
        <taxon>Fungi</taxon>
        <taxon>Fungi incertae sedis</taxon>
        <taxon>Zoopagomycota</taxon>
        <taxon>Kickxellomycotina</taxon>
        <taxon>Dimargaritomycetes</taxon>
        <taxon>Dimargaritales</taxon>
        <taxon>Dimargaritaceae</taxon>
        <taxon>Dimargaris</taxon>
    </lineage>
</organism>
<dbReference type="CDD" id="cd11386">
    <property type="entry name" value="MCP_signal"/>
    <property type="match status" value="1"/>
</dbReference>
<dbReference type="InterPro" id="IPR004090">
    <property type="entry name" value="Chemotax_Me-accpt_rcpt"/>
</dbReference>
<dbReference type="FunFam" id="1.10.287.950:FF:000001">
    <property type="entry name" value="Methyl-accepting chemotaxis sensory transducer"/>
    <property type="match status" value="1"/>
</dbReference>
<dbReference type="GO" id="GO:0004888">
    <property type="term" value="F:transmembrane signaling receptor activity"/>
    <property type="evidence" value="ECO:0007669"/>
    <property type="project" value="InterPro"/>
</dbReference>
<dbReference type="InterPro" id="IPR051310">
    <property type="entry name" value="MCP_chemotaxis"/>
</dbReference>
<dbReference type="EMBL" id="ML003572">
    <property type="protein sequence ID" value="RKP33769.1"/>
    <property type="molecule type" value="Genomic_DNA"/>
</dbReference>
<protein>
    <recommendedName>
        <fullName evidence="9">Methyl-accepting chemotaxis protein</fullName>
    </recommendedName>
</protein>
<dbReference type="SUPFAM" id="SSF56935">
    <property type="entry name" value="Porins"/>
    <property type="match status" value="1"/>
</dbReference>
<keyword evidence="4" id="KW-0472">Membrane</keyword>
<dbReference type="Proteomes" id="UP000268162">
    <property type="component" value="Unassembled WGS sequence"/>
</dbReference>
<feature type="domain" description="Methyl-accepting transducer" evidence="5">
    <location>
        <begin position="263"/>
        <end position="492"/>
    </location>
</feature>
<evidence type="ECO:0000256" key="3">
    <source>
        <dbReference type="PROSITE-ProRule" id="PRU00284"/>
    </source>
</evidence>